<organism evidence="2 3">
    <name type="scientific">Miscanthus lutarioriparius</name>
    <dbReference type="NCBI Taxonomy" id="422564"/>
    <lineage>
        <taxon>Eukaryota</taxon>
        <taxon>Viridiplantae</taxon>
        <taxon>Streptophyta</taxon>
        <taxon>Embryophyta</taxon>
        <taxon>Tracheophyta</taxon>
        <taxon>Spermatophyta</taxon>
        <taxon>Magnoliopsida</taxon>
        <taxon>Liliopsida</taxon>
        <taxon>Poales</taxon>
        <taxon>Poaceae</taxon>
        <taxon>PACMAD clade</taxon>
        <taxon>Panicoideae</taxon>
        <taxon>Andropogonodae</taxon>
        <taxon>Andropogoneae</taxon>
        <taxon>Saccharinae</taxon>
        <taxon>Miscanthus</taxon>
    </lineage>
</organism>
<dbReference type="AlphaFoldDB" id="A0A811ML39"/>
<proteinExistence type="predicted"/>
<evidence type="ECO:0000256" key="1">
    <source>
        <dbReference type="SAM" id="MobiDB-lite"/>
    </source>
</evidence>
<feature type="region of interest" description="Disordered" evidence="1">
    <location>
        <begin position="11"/>
        <end position="33"/>
    </location>
</feature>
<evidence type="ECO:0000313" key="2">
    <source>
        <dbReference type="EMBL" id="CAD6209514.1"/>
    </source>
</evidence>
<feature type="compositionally biased region" description="Polar residues" evidence="1">
    <location>
        <begin position="143"/>
        <end position="152"/>
    </location>
</feature>
<reference evidence="2" key="1">
    <citation type="submission" date="2020-10" db="EMBL/GenBank/DDBJ databases">
        <authorList>
            <person name="Han B."/>
            <person name="Lu T."/>
            <person name="Zhao Q."/>
            <person name="Huang X."/>
            <person name="Zhao Y."/>
        </authorList>
    </citation>
    <scope>NUCLEOTIDE SEQUENCE</scope>
</reference>
<protein>
    <submittedName>
        <fullName evidence="2">Uncharacterized protein</fullName>
    </submittedName>
</protein>
<accession>A0A811ML39</accession>
<gene>
    <name evidence="2" type="ORF">NCGR_LOCUS5719</name>
</gene>
<name>A0A811ML39_9POAL</name>
<dbReference type="Proteomes" id="UP000604825">
    <property type="component" value="Unassembled WGS sequence"/>
</dbReference>
<feature type="compositionally biased region" description="Polar residues" evidence="1">
    <location>
        <begin position="123"/>
        <end position="132"/>
    </location>
</feature>
<dbReference type="EMBL" id="CAJGYO010000002">
    <property type="protein sequence ID" value="CAD6209514.1"/>
    <property type="molecule type" value="Genomic_DNA"/>
</dbReference>
<evidence type="ECO:0000313" key="3">
    <source>
        <dbReference type="Proteomes" id="UP000604825"/>
    </source>
</evidence>
<feature type="region of interest" description="Disordered" evidence="1">
    <location>
        <begin position="122"/>
        <end position="152"/>
    </location>
</feature>
<comment type="caution">
    <text evidence="2">The sequence shown here is derived from an EMBL/GenBank/DDBJ whole genome shotgun (WGS) entry which is preliminary data.</text>
</comment>
<sequence>MSVPAIAVYTSPPGAAVHAPPEHEYSSRGSAPCAAAATPSAAPSSHRHAAAVAGGLSCLFSSPSAAPRATAHEELGALLHDRSDDPPAVVAGGFGGGDYSYPQSSSSLSPFKLRDHLHRSCGFHSTSTSSQPGVVVPHRREPTGSSPAGVQETSPVGFLGVRLTGDAAELAFDWLFSSFVRGAQTRFQAPALTSRQGLFEAEQLVARLNLRCAEAAASSSIQADTLGGRDDLGAYPTTLELPQPMPLIRMDGVFRDRQTAW</sequence>
<keyword evidence="3" id="KW-1185">Reference proteome</keyword>